<reference evidence="2" key="1">
    <citation type="submission" date="2017-01" db="EMBL/GenBank/DDBJ databases">
        <authorList>
            <person name="Brunel B."/>
        </authorList>
    </citation>
    <scope>NUCLEOTIDE SEQUENCE [LARGE SCALE GENOMIC DNA]</scope>
</reference>
<organism evidence="1 2">
    <name type="scientific">Mesorhizobium prunaredense</name>
    <dbReference type="NCBI Taxonomy" id="1631249"/>
    <lineage>
        <taxon>Bacteria</taxon>
        <taxon>Pseudomonadati</taxon>
        <taxon>Pseudomonadota</taxon>
        <taxon>Alphaproteobacteria</taxon>
        <taxon>Hyphomicrobiales</taxon>
        <taxon>Phyllobacteriaceae</taxon>
        <taxon>Mesorhizobium</taxon>
    </lineage>
</organism>
<evidence type="ECO:0000313" key="2">
    <source>
        <dbReference type="Proteomes" id="UP000188388"/>
    </source>
</evidence>
<evidence type="ECO:0000313" key="1">
    <source>
        <dbReference type="EMBL" id="SIT60134.1"/>
    </source>
</evidence>
<sequence>MRAIAFFAGVLVATPSMPAERLIFYTANFPDATSVQLSILNNSVSRDGDYDFDVAIGLVETDASGAVRYEDTGKHRARVRCNYPAYVSVGARRYPIEMPLSRSAPDDWKENLWITFCAAPSS</sequence>
<dbReference type="RefSeq" id="WP_077384172.1">
    <property type="nucleotide sequence ID" value="NZ_FTPD01000082.1"/>
</dbReference>
<gene>
    <name evidence="1" type="ORF">BQ8794_90299</name>
</gene>
<dbReference type="Proteomes" id="UP000188388">
    <property type="component" value="Unassembled WGS sequence"/>
</dbReference>
<accession>A0A1R3VLK5</accession>
<dbReference type="EMBL" id="FTPD01000082">
    <property type="protein sequence ID" value="SIT60134.1"/>
    <property type="molecule type" value="Genomic_DNA"/>
</dbReference>
<keyword evidence="2" id="KW-1185">Reference proteome</keyword>
<name>A0A1R3VLK5_9HYPH</name>
<dbReference type="AlphaFoldDB" id="A0A1R3VLK5"/>
<protein>
    <submittedName>
        <fullName evidence="1">Uncharacterized protein</fullName>
    </submittedName>
</protein>
<proteinExistence type="predicted"/>